<dbReference type="InterPro" id="IPR052479">
    <property type="entry name" value="GPI-anchor_Adhesion_Reg"/>
</dbReference>
<evidence type="ECO:0000256" key="3">
    <source>
        <dbReference type="SAM" id="SignalP"/>
    </source>
</evidence>
<dbReference type="OrthoDB" id="5316007at2759"/>
<dbReference type="RefSeq" id="XP_018988813.1">
    <property type="nucleotide sequence ID" value="XM_019143150.1"/>
</dbReference>
<dbReference type="Proteomes" id="UP000094065">
    <property type="component" value="Unassembled WGS sequence"/>
</dbReference>
<dbReference type="GeneID" id="30159608"/>
<evidence type="ECO:0000256" key="2">
    <source>
        <dbReference type="SAM" id="MobiDB-lite"/>
    </source>
</evidence>
<evidence type="ECO:0000313" key="5">
    <source>
        <dbReference type="EMBL" id="ODN72872.1"/>
    </source>
</evidence>
<evidence type="ECO:0000256" key="1">
    <source>
        <dbReference type="ARBA" id="ARBA00022729"/>
    </source>
</evidence>
<gene>
    <name evidence="5" type="ORF">L202_08299</name>
</gene>
<feature type="region of interest" description="Disordered" evidence="2">
    <location>
        <begin position="114"/>
        <end position="145"/>
    </location>
</feature>
<organism evidence="5 6">
    <name type="scientific">Cryptococcus amylolentus CBS 6039</name>
    <dbReference type="NCBI Taxonomy" id="1295533"/>
    <lineage>
        <taxon>Eukaryota</taxon>
        <taxon>Fungi</taxon>
        <taxon>Dikarya</taxon>
        <taxon>Basidiomycota</taxon>
        <taxon>Agaricomycotina</taxon>
        <taxon>Tremellomycetes</taxon>
        <taxon>Tremellales</taxon>
        <taxon>Cryptococcaceae</taxon>
        <taxon>Cryptococcus</taxon>
    </lineage>
</organism>
<protein>
    <recommendedName>
        <fullName evidence="4">Yeast cell wall synthesis Kre9/Knh1-like N-terminal domain-containing protein</fullName>
    </recommendedName>
</protein>
<comment type="caution">
    <text evidence="5">The sequence shown here is derived from an EMBL/GenBank/DDBJ whole genome shotgun (WGS) entry which is preliminary data.</text>
</comment>
<dbReference type="InterPro" id="IPR018466">
    <property type="entry name" value="Kre9/Knh1-like_N"/>
</dbReference>
<reference evidence="5 6" key="1">
    <citation type="submission" date="2016-06" db="EMBL/GenBank/DDBJ databases">
        <title>Evolution of pathogenesis and genome organization in the Tremellales.</title>
        <authorList>
            <person name="Cuomo C."/>
            <person name="Litvintseva A."/>
            <person name="Heitman J."/>
            <person name="Chen Y."/>
            <person name="Sun S."/>
            <person name="Springer D."/>
            <person name="Dromer F."/>
            <person name="Young S."/>
            <person name="Zeng Q."/>
            <person name="Chapman S."/>
            <person name="Gujja S."/>
            <person name="Saif S."/>
            <person name="Birren B."/>
        </authorList>
    </citation>
    <scope>NUCLEOTIDE SEQUENCE [LARGE SCALE GENOMIC DNA]</scope>
    <source>
        <strain evidence="5 6">CBS 6039</strain>
    </source>
</reference>
<feature type="domain" description="Yeast cell wall synthesis Kre9/Knh1-like N-terminal" evidence="4">
    <location>
        <begin position="24"/>
        <end position="112"/>
    </location>
</feature>
<sequence length="217" mass="20868">MHATTVLATLLATLAVSNALQVTSPTEDDVWSSSGSQTISWDSVSTDPDTFVIELVESGGQNGVTIVKNQTSSDGSVTVSYPDGDWPTGTAFQVNLLSAKSAILAQSDQFNITESDSSSSSSSSESSSSSSSSSASSSSSSASSSKASTTSAAVASTSAAASSSGAGSAAASTSTSGSIPNSSAAASSSASSGSALTSSVAIGSIALAFVGALSVIA</sequence>
<dbReference type="PANTHER" id="PTHR35185:SF1">
    <property type="entry name" value="UPF0619 GPI-ANCHORED MEMBRANE PROTEIN C1322.10"/>
    <property type="match status" value="1"/>
</dbReference>
<dbReference type="EMBL" id="AWGJ01000014">
    <property type="protein sequence ID" value="ODN72872.1"/>
    <property type="molecule type" value="Genomic_DNA"/>
</dbReference>
<dbReference type="STRING" id="1295533.A0A1E3H943"/>
<name>A0A1E3H943_9TREE</name>
<proteinExistence type="predicted"/>
<feature type="signal peptide" evidence="3">
    <location>
        <begin position="1"/>
        <end position="19"/>
    </location>
</feature>
<dbReference type="PANTHER" id="PTHR35185">
    <property type="entry name" value="SERINE/THREONINE-RICH PROTEIN ADG2-RELATED"/>
    <property type="match status" value="1"/>
</dbReference>
<feature type="region of interest" description="Disordered" evidence="2">
    <location>
        <begin position="163"/>
        <end position="187"/>
    </location>
</feature>
<feature type="compositionally biased region" description="Low complexity" evidence="2">
    <location>
        <begin position="115"/>
        <end position="145"/>
    </location>
</feature>
<dbReference type="Pfam" id="PF10342">
    <property type="entry name" value="Kre9_KNH"/>
    <property type="match status" value="1"/>
</dbReference>
<feature type="chain" id="PRO_5009128993" description="Yeast cell wall synthesis Kre9/Knh1-like N-terminal domain-containing protein" evidence="3">
    <location>
        <begin position="20"/>
        <end position="217"/>
    </location>
</feature>
<keyword evidence="1 3" id="KW-0732">Signal</keyword>
<evidence type="ECO:0000313" key="6">
    <source>
        <dbReference type="Proteomes" id="UP000094065"/>
    </source>
</evidence>
<evidence type="ECO:0000259" key="4">
    <source>
        <dbReference type="Pfam" id="PF10342"/>
    </source>
</evidence>
<accession>A0A1E3H943</accession>
<dbReference type="AlphaFoldDB" id="A0A1E3H943"/>
<keyword evidence="6" id="KW-1185">Reference proteome</keyword>